<dbReference type="AlphaFoldDB" id="X0RZ02"/>
<dbReference type="InterPro" id="IPR014030">
    <property type="entry name" value="Ketoacyl_synth_N"/>
</dbReference>
<keyword evidence="2" id="KW-0808">Transferase</keyword>
<feature type="domain" description="Ketosynthase family 3 (KS3)" evidence="3">
    <location>
        <begin position="1"/>
        <end position="383"/>
    </location>
</feature>
<dbReference type="PROSITE" id="PS00606">
    <property type="entry name" value="KS3_1"/>
    <property type="match status" value="1"/>
</dbReference>
<protein>
    <recommendedName>
        <fullName evidence="3">Ketosynthase family 3 (KS3) domain-containing protein</fullName>
    </recommendedName>
</protein>
<dbReference type="InterPro" id="IPR020841">
    <property type="entry name" value="PKS_Beta-ketoAc_synthase_dom"/>
</dbReference>
<evidence type="ECO:0000259" key="3">
    <source>
        <dbReference type="PROSITE" id="PS52004"/>
    </source>
</evidence>
<dbReference type="GO" id="GO:0005829">
    <property type="term" value="C:cytosol"/>
    <property type="evidence" value="ECO:0007669"/>
    <property type="project" value="TreeGrafter"/>
</dbReference>
<dbReference type="InterPro" id="IPR018201">
    <property type="entry name" value="Ketoacyl_synth_AS"/>
</dbReference>
<dbReference type="EMBL" id="BARS01004164">
    <property type="protein sequence ID" value="GAF73998.1"/>
    <property type="molecule type" value="Genomic_DNA"/>
</dbReference>
<sequence length="385" mass="41378">VEGIQQGRGAVKYMPGWEQYIGLRSLVGAPAELKNEKLIPRKNRRSMGRMSIFAVQAGQEAFTDAKVNQQMFSSGRIGCIFGSTMGGAQSLNETFETMLPERDLTQLTSMKFFQCVSHTAAMNVAQYFGLTGYVMATSAACASSLQALGTGYDLIRLGKQDMVLCGGAEELHPTVTGSFDILFATSSKYNNAPHRTPRPFDSERDGLVCGEGSGAIVLEEYDHALQRKAKIYAEVIGYHTCGSGVHVSQSNKEAIVFCLKGALASADIRPSEVDYINAHATATVHGDKEEAGAIKEVFGDSVPVSSLKGYIGHTLGASGALELIVSLTMMEKGLIYSTLNLDTVGMDCQGIYHVKKQLARDINILVKNCFAFGGINAALVCKKVN</sequence>
<dbReference type="InterPro" id="IPR016039">
    <property type="entry name" value="Thiolase-like"/>
</dbReference>
<name>X0RZ02_9ZZZZ</name>
<proteinExistence type="inferred from homology"/>
<evidence type="ECO:0000256" key="2">
    <source>
        <dbReference type="ARBA" id="ARBA00022679"/>
    </source>
</evidence>
<dbReference type="SMART" id="SM00825">
    <property type="entry name" value="PKS_KS"/>
    <property type="match status" value="1"/>
</dbReference>
<feature type="non-terminal residue" evidence="4">
    <location>
        <position position="1"/>
    </location>
</feature>
<organism evidence="4">
    <name type="scientific">marine sediment metagenome</name>
    <dbReference type="NCBI Taxonomy" id="412755"/>
    <lineage>
        <taxon>unclassified sequences</taxon>
        <taxon>metagenomes</taxon>
        <taxon>ecological metagenomes</taxon>
    </lineage>
</organism>
<dbReference type="PROSITE" id="PS52004">
    <property type="entry name" value="KS3_2"/>
    <property type="match status" value="1"/>
</dbReference>
<dbReference type="GO" id="GO:0006633">
    <property type="term" value="P:fatty acid biosynthetic process"/>
    <property type="evidence" value="ECO:0007669"/>
    <property type="project" value="InterPro"/>
</dbReference>
<dbReference type="InterPro" id="IPR014031">
    <property type="entry name" value="Ketoacyl_synth_C"/>
</dbReference>
<dbReference type="GO" id="GO:0004315">
    <property type="term" value="F:3-oxoacyl-[acyl-carrier-protein] synthase activity"/>
    <property type="evidence" value="ECO:0007669"/>
    <property type="project" value="InterPro"/>
</dbReference>
<evidence type="ECO:0000313" key="4">
    <source>
        <dbReference type="EMBL" id="GAF73998.1"/>
    </source>
</evidence>
<dbReference type="Gene3D" id="3.40.47.10">
    <property type="match status" value="1"/>
</dbReference>
<comment type="caution">
    <text evidence="4">The sequence shown here is derived from an EMBL/GenBank/DDBJ whole genome shotgun (WGS) entry which is preliminary data.</text>
</comment>
<gene>
    <name evidence="4" type="ORF">S01H1_08117</name>
</gene>
<reference evidence="4" key="1">
    <citation type="journal article" date="2014" name="Front. Microbiol.">
        <title>High frequency of phylogenetically diverse reductive dehalogenase-homologous genes in deep subseafloor sedimentary metagenomes.</title>
        <authorList>
            <person name="Kawai M."/>
            <person name="Futagami T."/>
            <person name="Toyoda A."/>
            <person name="Takaki Y."/>
            <person name="Nishi S."/>
            <person name="Hori S."/>
            <person name="Arai W."/>
            <person name="Tsubouchi T."/>
            <person name="Morono Y."/>
            <person name="Uchiyama I."/>
            <person name="Ito T."/>
            <person name="Fujiyama A."/>
            <person name="Inagaki F."/>
            <person name="Takami H."/>
        </authorList>
    </citation>
    <scope>NUCLEOTIDE SEQUENCE</scope>
    <source>
        <strain evidence="4">Expedition CK06-06</strain>
    </source>
</reference>
<dbReference type="InterPro" id="IPR000794">
    <property type="entry name" value="Beta-ketoacyl_synthase"/>
</dbReference>
<dbReference type="Pfam" id="PF02801">
    <property type="entry name" value="Ketoacyl-synt_C"/>
    <property type="match status" value="1"/>
</dbReference>
<dbReference type="Pfam" id="PF00109">
    <property type="entry name" value="ketoacyl-synt"/>
    <property type="match status" value="1"/>
</dbReference>
<comment type="similarity">
    <text evidence="1">Belongs to the thiolase-like superfamily. Beta-ketoacyl-ACP synthases family.</text>
</comment>
<dbReference type="CDD" id="cd00834">
    <property type="entry name" value="KAS_I_II"/>
    <property type="match status" value="1"/>
</dbReference>
<dbReference type="SUPFAM" id="SSF53901">
    <property type="entry name" value="Thiolase-like"/>
    <property type="match status" value="2"/>
</dbReference>
<evidence type="ECO:0000256" key="1">
    <source>
        <dbReference type="ARBA" id="ARBA00008467"/>
    </source>
</evidence>
<dbReference type="PANTHER" id="PTHR11712:SF325">
    <property type="entry name" value="3-OXOACYL-(ACYL-CARRIER-PROTEIN) SYNTHASE II FABF"/>
    <property type="match status" value="1"/>
</dbReference>
<dbReference type="PANTHER" id="PTHR11712">
    <property type="entry name" value="POLYKETIDE SYNTHASE-RELATED"/>
    <property type="match status" value="1"/>
</dbReference>
<accession>X0RZ02</accession>